<dbReference type="GO" id="GO:0016020">
    <property type="term" value="C:membrane"/>
    <property type="evidence" value="ECO:0007669"/>
    <property type="project" value="InterPro"/>
</dbReference>
<dbReference type="AlphaFoldDB" id="A0A6J7P6V1"/>
<dbReference type="InterPro" id="IPR007329">
    <property type="entry name" value="FMN-bd"/>
</dbReference>
<sequence>MKRALLIATGTVGGLGAVLAVTPPQFTSTQSSPMALPGSDTTPAAAASRSSSPSATAAATKSAKAKASKSASSSAQPTKSAAATKAANSNAGQAQTPAADTPAATPTPTQTKTTAASNKSASGTFTGDSINVRYGYVQVKITVENGKITDAQAVQAPSGRNDRWTQMAVPILRQQTLKAQSANINGASGASFTSYGWYTSLVSALAKAGM</sequence>
<dbReference type="SMART" id="SM00900">
    <property type="entry name" value="FMN_bind"/>
    <property type="match status" value="1"/>
</dbReference>
<dbReference type="GO" id="GO:0010181">
    <property type="term" value="F:FMN binding"/>
    <property type="evidence" value="ECO:0007669"/>
    <property type="project" value="InterPro"/>
</dbReference>
<proteinExistence type="predicted"/>
<accession>A0A6J7P6V1</accession>
<protein>
    <submittedName>
        <fullName evidence="3">Unannotated protein</fullName>
    </submittedName>
</protein>
<evidence type="ECO:0000256" key="1">
    <source>
        <dbReference type="SAM" id="MobiDB-lite"/>
    </source>
</evidence>
<name>A0A6J7P6V1_9ZZZZ</name>
<feature type="compositionally biased region" description="Low complexity" evidence="1">
    <location>
        <begin position="41"/>
        <end position="62"/>
    </location>
</feature>
<evidence type="ECO:0000313" key="3">
    <source>
        <dbReference type="EMBL" id="CAB4998532.1"/>
    </source>
</evidence>
<dbReference type="Gene3D" id="3.90.1010.20">
    <property type="match status" value="1"/>
</dbReference>
<feature type="domain" description="FMN-binding" evidence="2">
    <location>
        <begin position="135"/>
        <end position="208"/>
    </location>
</feature>
<reference evidence="3" key="1">
    <citation type="submission" date="2020-05" db="EMBL/GenBank/DDBJ databases">
        <authorList>
            <person name="Chiriac C."/>
            <person name="Salcher M."/>
            <person name="Ghai R."/>
            <person name="Kavagutti S V."/>
        </authorList>
    </citation>
    <scope>NUCLEOTIDE SEQUENCE</scope>
</reference>
<gene>
    <name evidence="3" type="ORF">UFOPK4010_01037</name>
</gene>
<feature type="region of interest" description="Disordered" evidence="1">
    <location>
        <begin position="27"/>
        <end position="124"/>
    </location>
</feature>
<organism evidence="3">
    <name type="scientific">freshwater metagenome</name>
    <dbReference type="NCBI Taxonomy" id="449393"/>
    <lineage>
        <taxon>unclassified sequences</taxon>
        <taxon>metagenomes</taxon>
        <taxon>ecological metagenomes</taxon>
    </lineage>
</organism>
<feature type="compositionally biased region" description="Low complexity" evidence="1">
    <location>
        <begin position="68"/>
        <end position="116"/>
    </location>
</feature>
<dbReference type="EMBL" id="CAFBOU010000108">
    <property type="protein sequence ID" value="CAB4998532.1"/>
    <property type="molecule type" value="Genomic_DNA"/>
</dbReference>
<evidence type="ECO:0000259" key="2">
    <source>
        <dbReference type="SMART" id="SM00900"/>
    </source>
</evidence>